<organism evidence="15">
    <name type="scientific">Lyngbya confervoides BDU141951</name>
    <dbReference type="NCBI Taxonomy" id="1574623"/>
    <lineage>
        <taxon>Bacteria</taxon>
        <taxon>Bacillati</taxon>
        <taxon>Cyanobacteriota</taxon>
        <taxon>Cyanophyceae</taxon>
        <taxon>Oscillatoriophycideae</taxon>
        <taxon>Oscillatoriales</taxon>
        <taxon>Microcoleaceae</taxon>
        <taxon>Lyngbya</taxon>
    </lineage>
</organism>
<dbReference type="SUPFAM" id="SSF55073">
    <property type="entry name" value="Nucleotide cyclase"/>
    <property type="match status" value="1"/>
</dbReference>
<keyword evidence="12" id="KW-0238">DNA-binding</keyword>
<evidence type="ECO:0000256" key="12">
    <source>
        <dbReference type="ARBA" id="ARBA00023125"/>
    </source>
</evidence>
<keyword evidence="11" id="KW-0805">Transcription regulation</keyword>
<evidence type="ECO:0000256" key="1">
    <source>
        <dbReference type="ARBA" id="ARBA00000085"/>
    </source>
</evidence>
<proteinExistence type="predicted"/>
<keyword evidence="5" id="KW-0597">Phosphoprotein</keyword>
<dbReference type="SMART" id="SM00387">
    <property type="entry name" value="HATPase_c"/>
    <property type="match status" value="1"/>
</dbReference>
<dbReference type="SUPFAM" id="SSF47384">
    <property type="entry name" value="Homodimeric domain of signal transducing histidine kinase"/>
    <property type="match status" value="1"/>
</dbReference>
<comment type="catalytic activity">
    <reaction evidence="1">
        <text>ATP + protein L-histidine = ADP + protein N-phospho-L-histidine.</text>
        <dbReference type="EC" id="2.7.13.3"/>
    </reaction>
</comment>
<evidence type="ECO:0000256" key="9">
    <source>
        <dbReference type="ARBA" id="ARBA00022840"/>
    </source>
</evidence>
<reference evidence="15" key="1">
    <citation type="submission" date="2014-11" db="EMBL/GenBank/DDBJ databases">
        <authorList>
            <person name="Malar M.C."/>
            <person name="Sen D."/>
            <person name="Tripathy S."/>
        </authorList>
    </citation>
    <scope>NUCLEOTIDE SEQUENCE</scope>
    <source>
        <strain evidence="15">BDU141951</strain>
    </source>
</reference>
<keyword evidence="6" id="KW-0808">Transferase</keyword>
<dbReference type="Pfam" id="PF02518">
    <property type="entry name" value="HATPase_c"/>
    <property type="match status" value="1"/>
</dbReference>
<dbReference type="PANTHER" id="PTHR43547:SF2">
    <property type="entry name" value="HYBRID SIGNAL TRANSDUCTION HISTIDINE KINASE C"/>
    <property type="match status" value="1"/>
</dbReference>
<gene>
    <name evidence="15" type="ORF">QQ91_009525</name>
</gene>
<dbReference type="InterPro" id="IPR036097">
    <property type="entry name" value="HisK_dim/P_sf"/>
</dbReference>
<comment type="caution">
    <text evidence="15">The sequence shown here is derived from an EMBL/GenBank/DDBJ whole genome shotgun (WGS) entry which is preliminary data.</text>
</comment>
<keyword evidence="10" id="KW-0902">Two-component regulatory system</keyword>
<dbReference type="Gene3D" id="1.10.287.130">
    <property type="match status" value="1"/>
</dbReference>
<keyword evidence="8" id="KW-0418">Kinase</keyword>
<dbReference type="SMART" id="SM00044">
    <property type="entry name" value="CYCc"/>
    <property type="match status" value="1"/>
</dbReference>
<name>A0A0C1Y8Q9_9CYAN</name>
<dbReference type="GO" id="GO:0005524">
    <property type="term" value="F:ATP binding"/>
    <property type="evidence" value="ECO:0007669"/>
    <property type="project" value="UniProtKB-KW"/>
</dbReference>
<dbReference type="InterPro" id="IPR029016">
    <property type="entry name" value="GAF-like_dom_sf"/>
</dbReference>
<dbReference type="Pfam" id="PF00211">
    <property type="entry name" value="Guanylate_cyc"/>
    <property type="match status" value="1"/>
</dbReference>
<protein>
    <recommendedName>
        <fullName evidence="3">histidine kinase</fullName>
        <ecNumber evidence="3">2.7.13.3</ecNumber>
    </recommendedName>
</protein>
<dbReference type="InterPro" id="IPR011006">
    <property type="entry name" value="CheY-like_superfamily"/>
</dbReference>
<dbReference type="InterPro" id="IPR001054">
    <property type="entry name" value="A/G_cyclase"/>
</dbReference>
<dbReference type="InterPro" id="IPR036890">
    <property type="entry name" value="HATPase_C_sf"/>
</dbReference>
<dbReference type="EC" id="2.7.13.3" evidence="3"/>
<sequence>MKPRRELNTKPKLLVVDDEPDNLDLLYRTFYRQFKVLRAESGHAALETLTEHPDVAVIISDQRMPGMSGTEFLRQTAVQYPNIMRIILTGYTDVEDLVGAINQGKVFKYVTKPWEAQDLKTVVSQALDAHQLLRSRTEELERVLQQETLLNAMTNTIRSATTAQIMMQTVVETVGQHMGADICVLQPLGTASTAVTATIYTNAAQVTSAAPLLPSDLAWPVTEMTMLSPETVLTNDDDRLVVSRLADLNVQASLLVPLISQQQPLAVLALHRCGEVEAWHEGDRQLLATVADQTALALSQALTYEQMQALARREQLLNTVTQAIRSSLEPQAIFAAITRELGQVLSVDSCVLSLWTAANDYMQCVGLYEAHPDGSPVPHTSESDPVLPRSQTPVSQNPVLQELLTTQQPIQIDDLSQHPEMTMQDQPLRSGGARSLLVVPLMTEDQIIGSISLRHIHRPHPWQPGEIELAQAVASQAAIAVQQSRLYQKTREQTEQLMALDRQKTEFFQNISHEFRTPLTLTLGPLEAAVSHQRGLNLEESTVALRNARRLLRLVNQLLDLQRLDAGRMQPTFRPVDVAAFIKDVVTAFQPYCERQGLQLQTHLTAGVTAFLDLEKFDKVLYNLLSNAVKFTPAGGTITVVLEATAGHCVVKVSDTGIGIRDDQLPHLFDRFRQADGSTNRRYEGTGLGLALVKELVSLHHGTIDVTSTHGQGTTFVVTLPTGHQHLPAEQILTQAAAIEISRAEVELADISMMPEASSPAITTNTSSNTLTGMPHILVVDDNADLRSYISNVLQRQGYQVRTAHDGVAALAMLETFTPNLILTDLMMPGMSGLELLQQIRQTEALSSIPIVLLTAKVDDETRIEGVEQGADAYLGKPFNDRELLAEVRNLLALKANEQKVRELNQYLTESVLRRFLPETLVTKAAAGDLQLALQPEPRQITVLFSDIVSFTPLSDQLGPRRLAQVLNEYLNAMTEAIFASGGTVDKFMGDGVLALFGAPEELPPDEQARRAIAAVHRMHDTLDELNQKWRTQDIPEIRVRYGIHQGDAVVGMFGGEVRADYTAIGPCVNIASRLQEVAEPNGVLVSWTLAQHLSQETIVSCFAAQLRGLQLPLKVCSIQL</sequence>
<dbReference type="Pfam" id="PF00072">
    <property type="entry name" value="Response_reg"/>
    <property type="match status" value="2"/>
</dbReference>
<dbReference type="GO" id="GO:0009190">
    <property type="term" value="P:cyclic nucleotide biosynthetic process"/>
    <property type="evidence" value="ECO:0007669"/>
    <property type="project" value="InterPro"/>
</dbReference>
<evidence type="ECO:0000256" key="13">
    <source>
        <dbReference type="ARBA" id="ARBA00023136"/>
    </source>
</evidence>
<dbReference type="Gene3D" id="3.30.70.1230">
    <property type="entry name" value="Nucleotide cyclase"/>
    <property type="match status" value="1"/>
</dbReference>
<dbReference type="InterPro" id="IPR029787">
    <property type="entry name" value="Nucleotide_cyclase"/>
</dbReference>
<evidence type="ECO:0000313" key="15">
    <source>
        <dbReference type="EMBL" id="NEV67353.1"/>
    </source>
</evidence>
<dbReference type="InterPro" id="IPR003018">
    <property type="entry name" value="GAF"/>
</dbReference>
<dbReference type="PROSITE" id="PS50109">
    <property type="entry name" value="HIS_KIN"/>
    <property type="match status" value="1"/>
</dbReference>
<dbReference type="Gene3D" id="3.30.565.10">
    <property type="entry name" value="Histidine kinase-like ATPase, C-terminal domain"/>
    <property type="match status" value="1"/>
</dbReference>
<dbReference type="GO" id="GO:0000155">
    <property type="term" value="F:phosphorelay sensor kinase activity"/>
    <property type="evidence" value="ECO:0007669"/>
    <property type="project" value="InterPro"/>
</dbReference>
<dbReference type="InterPro" id="IPR003661">
    <property type="entry name" value="HisK_dim/P_dom"/>
</dbReference>
<dbReference type="EMBL" id="JTHE02000003">
    <property type="protein sequence ID" value="NEV67353.1"/>
    <property type="molecule type" value="Genomic_DNA"/>
</dbReference>
<dbReference type="CDD" id="cd17574">
    <property type="entry name" value="REC_OmpR"/>
    <property type="match status" value="1"/>
</dbReference>
<dbReference type="Pfam" id="PF00512">
    <property type="entry name" value="HisKA"/>
    <property type="match status" value="1"/>
</dbReference>
<keyword evidence="9" id="KW-0067">ATP-binding</keyword>
<reference evidence="15" key="2">
    <citation type="journal article" date="2015" name="Genome Announc.">
        <title>Draft Genome Sequence of Filamentous Marine Cyanobacterium Lyngbya confervoides Strain BDU141951.</title>
        <authorList>
            <person name="Chandrababunaidu M.M."/>
            <person name="Sen D."/>
            <person name="Tripathy S."/>
        </authorList>
    </citation>
    <scope>NUCLEOTIDE SEQUENCE</scope>
    <source>
        <strain evidence="15">BDU141951</strain>
    </source>
</reference>
<dbReference type="CDD" id="cd16922">
    <property type="entry name" value="HATPase_EvgS-ArcB-TorS-like"/>
    <property type="match status" value="1"/>
</dbReference>
<dbReference type="AlphaFoldDB" id="A0A0C1Y8Q9"/>
<accession>A0A0C1Y8Q9</accession>
<dbReference type="SUPFAM" id="SSF55781">
    <property type="entry name" value="GAF domain-like"/>
    <property type="match status" value="2"/>
</dbReference>
<dbReference type="GO" id="GO:0003677">
    <property type="term" value="F:DNA binding"/>
    <property type="evidence" value="ECO:0007669"/>
    <property type="project" value="UniProtKB-KW"/>
</dbReference>
<evidence type="ECO:0000256" key="5">
    <source>
        <dbReference type="ARBA" id="ARBA00022553"/>
    </source>
</evidence>
<dbReference type="SUPFAM" id="SSF52172">
    <property type="entry name" value="CheY-like"/>
    <property type="match status" value="2"/>
</dbReference>
<dbReference type="FunFam" id="3.40.50.2300:FF:000001">
    <property type="entry name" value="DNA-binding response regulator PhoB"/>
    <property type="match status" value="1"/>
</dbReference>
<evidence type="ECO:0000256" key="14">
    <source>
        <dbReference type="ARBA" id="ARBA00023163"/>
    </source>
</evidence>
<dbReference type="PRINTS" id="PR00344">
    <property type="entry name" value="BCTRLSENSOR"/>
</dbReference>
<dbReference type="PANTHER" id="PTHR43547">
    <property type="entry name" value="TWO-COMPONENT HISTIDINE KINASE"/>
    <property type="match status" value="1"/>
</dbReference>
<evidence type="ECO:0000256" key="8">
    <source>
        <dbReference type="ARBA" id="ARBA00022777"/>
    </source>
</evidence>
<dbReference type="InterPro" id="IPR005467">
    <property type="entry name" value="His_kinase_dom"/>
</dbReference>
<keyword evidence="4" id="KW-1003">Cell membrane</keyword>
<dbReference type="Gene3D" id="3.30.450.40">
    <property type="match status" value="2"/>
</dbReference>
<dbReference type="GO" id="GO:0004016">
    <property type="term" value="F:adenylate cyclase activity"/>
    <property type="evidence" value="ECO:0007669"/>
    <property type="project" value="UniProtKB-ARBA"/>
</dbReference>
<keyword evidence="13" id="KW-0472">Membrane</keyword>
<evidence type="ECO:0000256" key="6">
    <source>
        <dbReference type="ARBA" id="ARBA00022679"/>
    </source>
</evidence>
<dbReference type="InterPro" id="IPR001789">
    <property type="entry name" value="Sig_transdc_resp-reg_receiver"/>
</dbReference>
<evidence type="ECO:0000256" key="7">
    <source>
        <dbReference type="ARBA" id="ARBA00022741"/>
    </source>
</evidence>
<evidence type="ECO:0000256" key="11">
    <source>
        <dbReference type="ARBA" id="ARBA00023015"/>
    </source>
</evidence>
<dbReference type="SMART" id="SM00388">
    <property type="entry name" value="HisKA"/>
    <property type="match status" value="1"/>
</dbReference>
<dbReference type="SUPFAM" id="SSF55874">
    <property type="entry name" value="ATPase domain of HSP90 chaperone/DNA topoisomerase II/histidine kinase"/>
    <property type="match status" value="1"/>
</dbReference>
<dbReference type="PROSITE" id="PS50125">
    <property type="entry name" value="GUANYLATE_CYCLASE_2"/>
    <property type="match status" value="1"/>
</dbReference>
<keyword evidence="14" id="KW-0804">Transcription</keyword>
<dbReference type="GO" id="GO:0005886">
    <property type="term" value="C:plasma membrane"/>
    <property type="evidence" value="ECO:0007669"/>
    <property type="project" value="UniProtKB-SubCell"/>
</dbReference>
<keyword evidence="7" id="KW-0547">Nucleotide-binding</keyword>
<evidence type="ECO:0000256" key="4">
    <source>
        <dbReference type="ARBA" id="ARBA00022475"/>
    </source>
</evidence>
<dbReference type="Pfam" id="PF01590">
    <property type="entry name" value="GAF"/>
    <property type="match status" value="2"/>
</dbReference>
<comment type="subcellular location">
    <subcellularLocation>
        <location evidence="2">Cell membrane</location>
    </subcellularLocation>
</comment>
<evidence type="ECO:0000256" key="10">
    <source>
        <dbReference type="ARBA" id="ARBA00023012"/>
    </source>
</evidence>
<evidence type="ECO:0000256" key="2">
    <source>
        <dbReference type="ARBA" id="ARBA00004236"/>
    </source>
</evidence>
<dbReference type="InterPro" id="IPR003594">
    <property type="entry name" value="HATPase_dom"/>
</dbReference>
<evidence type="ECO:0000256" key="3">
    <source>
        <dbReference type="ARBA" id="ARBA00012438"/>
    </source>
</evidence>
<dbReference type="CDD" id="cd17569">
    <property type="entry name" value="REC_HupR-like"/>
    <property type="match status" value="1"/>
</dbReference>
<reference evidence="15" key="3">
    <citation type="submission" date="2020-02" db="EMBL/GenBank/DDBJ databases">
        <authorList>
            <person name="Sarangi A.N."/>
            <person name="Ghosh S."/>
            <person name="Mukherjee M."/>
            <person name="Tripathy S."/>
        </authorList>
    </citation>
    <scope>NUCLEOTIDE SEQUENCE</scope>
    <source>
        <strain evidence="15">BDU141951</strain>
    </source>
</reference>
<dbReference type="Gene3D" id="3.40.50.2300">
    <property type="match status" value="2"/>
</dbReference>
<dbReference type="SMART" id="SM00448">
    <property type="entry name" value="REC"/>
    <property type="match status" value="2"/>
</dbReference>
<dbReference type="FunFam" id="3.30.565.10:FF:000023">
    <property type="entry name" value="PAS domain-containing sensor histidine kinase"/>
    <property type="match status" value="1"/>
</dbReference>
<dbReference type="SMART" id="SM00065">
    <property type="entry name" value="GAF"/>
    <property type="match status" value="2"/>
</dbReference>
<dbReference type="InterPro" id="IPR004358">
    <property type="entry name" value="Sig_transdc_His_kin-like_C"/>
</dbReference>
<dbReference type="CDD" id="cd07302">
    <property type="entry name" value="CHD"/>
    <property type="match status" value="1"/>
</dbReference>
<dbReference type="CDD" id="cd00082">
    <property type="entry name" value="HisKA"/>
    <property type="match status" value="1"/>
</dbReference>
<dbReference type="PROSITE" id="PS50110">
    <property type="entry name" value="RESPONSE_REGULATORY"/>
    <property type="match status" value="2"/>
</dbReference>